<feature type="region of interest" description="Disordered" evidence="1">
    <location>
        <begin position="1418"/>
        <end position="1442"/>
    </location>
</feature>
<name>A0A4Z1K2S5_9HELO</name>
<keyword evidence="2" id="KW-0472">Membrane</keyword>
<dbReference type="EMBL" id="PQXM01000008">
    <property type="protein sequence ID" value="TGO80399.1"/>
    <property type="molecule type" value="Genomic_DNA"/>
</dbReference>
<dbReference type="STRING" id="278938.A0A4Z1K2S5"/>
<gene>
    <name evidence="3" type="ORF">BELL_0008g00350</name>
</gene>
<feature type="compositionally biased region" description="Basic and acidic residues" evidence="1">
    <location>
        <begin position="40"/>
        <end position="60"/>
    </location>
</feature>
<reference evidence="3 4" key="1">
    <citation type="submission" date="2017-12" db="EMBL/GenBank/DDBJ databases">
        <title>Comparative genomics of Botrytis spp.</title>
        <authorList>
            <person name="Valero-Jimenez C.A."/>
            <person name="Tapia P."/>
            <person name="Veloso J."/>
            <person name="Silva-Moreno E."/>
            <person name="Staats M."/>
            <person name="Valdes J.H."/>
            <person name="Van Kan J.A.L."/>
        </authorList>
    </citation>
    <scope>NUCLEOTIDE SEQUENCE [LARGE SCALE GENOMIC DNA]</scope>
    <source>
        <strain evidence="3 4">Be9601</strain>
    </source>
</reference>
<keyword evidence="2" id="KW-0812">Transmembrane</keyword>
<evidence type="ECO:0000313" key="4">
    <source>
        <dbReference type="Proteomes" id="UP000297229"/>
    </source>
</evidence>
<dbReference type="InterPro" id="IPR002523">
    <property type="entry name" value="MgTranspt_CorA/ZnTranspt_ZntB"/>
</dbReference>
<feature type="transmembrane region" description="Helical" evidence="2">
    <location>
        <begin position="1352"/>
        <end position="1372"/>
    </location>
</feature>
<comment type="caution">
    <text evidence="3">The sequence shown here is derived from an EMBL/GenBank/DDBJ whole genome shotgun (WGS) entry which is preliminary data.</text>
</comment>
<feature type="transmembrane region" description="Helical" evidence="2">
    <location>
        <begin position="1324"/>
        <end position="1346"/>
    </location>
</feature>
<feature type="region of interest" description="Disordered" evidence="1">
    <location>
        <begin position="1575"/>
        <end position="1599"/>
    </location>
</feature>
<dbReference type="GO" id="GO:0016020">
    <property type="term" value="C:membrane"/>
    <property type="evidence" value="ECO:0007669"/>
    <property type="project" value="InterPro"/>
</dbReference>
<accession>A0A4Z1K2S5</accession>
<evidence type="ECO:0000313" key="3">
    <source>
        <dbReference type="EMBL" id="TGO80399.1"/>
    </source>
</evidence>
<proteinExistence type="predicted"/>
<keyword evidence="4" id="KW-1185">Reference proteome</keyword>
<dbReference type="Pfam" id="PF01544">
    <property type="entry name" value="CorA"/>
    <property type="match status" value="1"/>
</dbReference>
<sequence>MDSEDEAQELPAGGGEEHEEVVKSQKENTEEDENDDEEGGEKKNDTQESDDKKPDDERVMPKKFWITELPDPEDAEFRKYTHRTPVEGTHDSSIYEPGDKQCSVWESHPDHECYSSFGDGGTTATVNAFGQLMQFSTYLGPGKSGMFSVDHTSISIPYYASRRADELNDMSRARNRGNMTYGVYAPNLILEDNLVRKYVHCRWPRYEYESEKAKLVNQWMVHDGVVLQQWRFTNLDTEEISTKVVFSKDMFVRGVQYQEWSHFNSSSSTNNNHHFLGPESYSWIILHGLSGDDSTNTEETRPMDSSIGVILSVFIDGVAVKFDSNEEWTLTVKGNQTTEFVVAYKLVYSKSEISNDWKQFLVAADEADISRLLLNEFESTRYRPIPLFSVGASMPNISPRESIAWDKIKSNFDFIFQRHLEHLLTVCAIPITSCQGSIDTSAVALTCGDVSAHRICISASLFAFLFLLKVDSHLRSIESPNDTYVLSLRDRIKKACKGHLIWLNDAELSGDHLLEFGYMANGKRILANGGPRRANEWPRNILTDKAFQTIKAGEFAEHYSKDPGENEWQLARKVVRQIYSNWITHLDELDERGKFAWPRSQREDLRVFRLDDHVWAIEAIKIAEPMISPKKLEGDISEQTIGVSTRPTKSVLANEYSFANTKREVVQRFTTQNPNYQSKKIMLAVTRSVRESRFLFHARDTALFYASDRIDWSGTQFNELLRNTIDSQPHHMDNEDSGWDNTLRYGLAIIMGTCGYKINANSSFELVQSSIDVLFGSFSSNGFVPGQLNKDTKEQALFQLDEHADSYYHASFEIPYILLQYASRIHSLYKTQLSEITTSGPSATAKLMTNLGNSQHTKLQRRENIFDTTLVSIPANEQNKPAKVVDTMRAQANVTMKKTTPFNDLIDIINIVDRDDEWLYNYPTIFSRKTTIDLKEALGSAKSSASYSEIGDGVIRKELDNWEGNFPGDWTRCNSCFVVDTKKAKHLGKGDERDDGNVPYYDLYRFWTTLGSPRTPELAKKRLIWMPLVGEFQAASCYLATPEIYQISISSFFDRHLKNESYFFEDTASLANSWETEFHLSFYSLIDSGFNHAEGIATSSAEEFPAGNQKKKIALGSMGFRFDGDIFDRYWTGYFLENVPGLYRERRLDYFPGGGFQPLFIKSNDKAYRQRKVLELQFFDRMIKQMVRCTQEISYSIKEELGMKQGALSSSILSSDDYFASSILWNKYQHILHVIEEELDSAIRVIGKWEKREDDRKGEEPRWTRNDEIKYRGTINKFKSSTKRQIVDLDGAYRSIKTLRETIENSQDQIRNDLSLQGSENIRFFTYVTVVFLPLGFATGIFSMSGAPDGKVLGSMAVCAVVALLLTVLALLNAKQLAKIVDDLFSVYHKYSQAKMERSFIVYDKKMRRNTSQDVEGAAVKGADQNHDQAKRAANSHNKQRKMPSRIETWTLLFWIHYFSIELPARRVFLASNSLKSKKPTFLTLIHVLVGIIFLPLIIISCLFQLIIYNLADTVTAIWGKSFLYLEQSRCSLISYRIFAVPAHPIPSSNDVSKQKISNALEVTNTSSRFCSTHEALDQQDQGTTRKLGKRARSDIFRH</sequence>
<dbReference type="Gene3D" id="1.20.58.340">
    <property type="entry name" value="Magnesium transport protein CorA, transmembrane region"/>
    <property type="match status" value="1"/>
</dbReference>
<dbReference type="GO" id="GO:0046873">
    <property type="term" value="F:metal ion transmembrane transporter activity"/>
    <property type="evidence" value="ECO:0007669"/>
    <property type="project" value="InterPro"/>
</dbReference>
<dbReference type="Proteomes" id="UP000297229">
    <property type="component" value="Unassembled WGS sequence"/>
</dbReference>
<evidence type="ECO:0000256" key="1">
    <source>
        <dbReference type="SAM" id="MobiDB-lite"/>
    </source>
</evidence>
<evidence type="ECO:0000256" key="2">
    <source>
        <dbReference type="SAM" id="Phobius"/>
    </source>
</evidence>
<feature type="region of interest" description="Disordered" evidence="1">
    <location>
        <begin position="1"/>
        <end position="63"/>
    </location>
</feature>
<keyword evidence="2" id="KW-1133">Transmembrane helix</keyword>
<protein>
    <submittedName>
        <fullName evidence="3">Uncharacterized protein</fullName>
    </submittedName>
</protein>
<feature type="transmembrane region" description="Helical" evidence="2">
    <location>
        <begin position="1485"/>
        <end position="1512"/>
    </location>
</feature>
<feature type="compositionally biased region" description="Acidic residues" evidence="1">
    <location>
        <begin position="29"/>
        <end position="39"/>
    </location>
</feature>
<organism evidence="3 4">
    <name type="scientific">Botrytis elliptica</name>
    <dbReference type="NCBI Taxonomy" id="278938"/>
    <lineage>
        <taxon>Eukaryota</taxon>
        <taxon>Fungi</taxon>
        <taxon>Dikarya</taxon>
        <taxon>Ascomycota</taxon>
        <taxon>Pezizomycotina</taxon>
        <taxon>Leotiomycetes</taxon>
        <taxon>Helotiales</taxon>
        <taxon>Sclerotiniaceae</taxon>
        <taxon>Botrytis</taxon>
    </lineage>
</organism>